<name>A0ABX4YFA2_9LEPT</name>
<sequence length="183" mass="19864">MKNIDFVLIFGLSIQLFDCGEGSYTNDNVDDVQNQFMFAAIYLLITQPAPCNSFNIVQLTTSYQNLPLVPDNIRHPSPYWGDSFVGYAAGTISAGQSYKISSTNTNLNASFGSASVYFPPAVCSSERSNNIASGALASCSASSNSISCSVNGGFTNNYLFELELYFPYSLSLIYPTDITIKIQ</sequence>
<protein>
    <recommendedName>
        <fullName evidence="3">Lipoprotein</fullName>
    </recommendedName>
</protein>
<gene>
    <name evidence="1" type="ORF">BES34_016420</name>
</gene>
<comment type="caution">
    <text evidence="1">The sequence shown here is derived from an EMBL/GenBank/DDBJ whole genome shotgun (WGS) entry which is preliminary data.</text>
</comment>
<evidence type="ECO:0000313" key="2">
    <source>
        <dbReference type="Proteomes" id="UP000094669"/>
    </source>
</evidence>
<dbReference type="EMBL" id="MCRM02000021">
    <property type="protein sequence ID" value="PNV73695.1"/>
    <property type="molecule type" value="Genomic_DNA"/>
</dbReference>
<evidence type="ECO:0000313" key="1">
    <source>
        <dbReference type="EMBL" id="PNV73695.1"/>
    </source>
</evidence>
<accession>A0ABX4YFA2</accession>
<reference evidence="1" key="1">
    <citation type="submission" date="2018-01" db="EMBL/GenBank/DDBJ databases">
        <title>Genomic characterization of Leptospira inadai serogroup Lyme isolated from captured rat in Brazil and comparative analysis with human reference strain.</title>
        <authorList>
            <person name="Moreno L.Z."/>
            <person name="Loureiro A.P."/>
            <person name="Miraglia F."/>
            <person name="Kremer F.S."/>
            <person name="Eslabao M.R."/>
            <person name="Dellagostin O.A."/>
            <person name="Lilenbaum W."/>
            <person name="Moreno A.M."/>
        </authorList>
    </citation>
    <scope>NUCLEOTIDE SEQUENCE [LARGE SCALE GENOMIC DNA]</scope>
    <source>
        <strain evidence="1">M34/99</strain>
    </source>
</reference>
<dbReference type="Proteomes" id="UP000094669">
    <property type="component" value="Unassembled WGS sequence"/>
</dbReference>
<proteinExistence type="predicted"/>
<evidence type="ECO:0008006" key="3">
    <source>
        <dbReference type="Google" id="ProtNLM"/>
    </source>
</evidence>
<keyword evidence="2" id="KW-1185">Reference proteome</keyword>
<dbReference type="RefSeq" id="WP_010417984.1">
    <property type="nucleotide sequence ID" value="NZ_MCRM02000021.1"/>
</dbReference>
<organism evidence="1 2">
    <name type="scientific">Leptospira inadai serovar Lyme</name>
    <dbReference type="NCBI Taxonomy" id="293084"/>
    <lineage>
        <taxon>Bacteria</taxon>
        <taxon>Pseudomonadati</taxon>
        <taxon>Spirochaetota</taxon>
        <taxon>Spirochaetia</taxon>
        <taxon>Leptospirales</taxon>
        <taxon>Leptospiraceae</taxon>
        <taxon>Leptospira</taxon>
    </lineage>
</organism>